<name>A0A146KEE3_9EUKA</name>
<dbReference type="AlphaFoldDB" id="A0A146KEE3"/>
<reference evidence="1" key="1">
    <citation type="submission" date="2015-07" db="EMBL/GenBank/DDBJ databases">
        <title>Adaptation to a free-living lifestyle via gene acquisitions in the diplomonad Trepomonas sp. PC1.</title>
        <authorList>
            <person name="Xu F."/>
            <person name="Jerlstrom-Hultqvist J."/>
            <person name="Kolisko M."/>
            <person name="Simpson A.G.B."/>
            <person name="Roger A.J."/>
            <person name="Svard S.G."/>
            <person name="Andersson J.O."/>
        </authorList>
    </citation>
    <scope>NUCLEOTIDE SEQUENCE</scope>
    <source>
        <strain evidence="1">PC1</strain>
    </source>
</reference>
<accession>A0A146KEE3</accession>
<dbReference type="EMBL" id="GDID01001749">
    <property type="protein sequence ID" value="JAP94857.1"/>
    <property type="molecule type" value="Transcribed_RNA"/>
</dbReference>
<feature type="non-terminal residue" evidence="1">
    <location>
        <position position="380"/>
    </location>
</feature>
<gene>
    <name evidence="1" type="ORF">TPC1_12340</name>
</gene>
<organism evidence="1">
    <name type="scientific">Trepomonas sp. PC1</name>
    <dbReference type="NCBI Taxonomy" id="1076344"/>
    <lineage>
        <taxon>Eukaryota</taxon>
        <taxon>Metamonada</taxon>
        <taxon>Diplomonadida</taxon>
        <taxon>Hexamitidae</taxon>
        <taxon>Hexamitinae</taxon>
        <taxon>Trepomonas</taxon>
    </lineage>
</organism>
<feature type="non-terminal residue" evidence="1">
    <location>
        <position position="1"/>
    </location>
</feature>
<evidence type="ECO:0000313" key="1">
    <source>
        <dbReference type="EMBL" id="JAP94857.1"/>
    </source>
</evidence>
<sequence>TNDQTKEQLDNENPQNIVFLNQFIYIRLLQPPYPPTITIMLQSSEWHSSPIESPVLHQNYYLMELQQLSHMTDIHCRISIYSTDLTAEKEIVIQAPFQLTVLQFVANQQKAFVYFQISSQIAICVKQMILRTNSKLYQLDNVKNLNLSKNSVYNFAFEIDAVFLYMISQELFKRTEKEYAPNNIHAKAVAAALGYDLAYQEQFVKRLYFQNQQINGQLQKVIINLINITVLYTSGQSELNCVKVKIDCRNQLIKACPQLAEFLKETDRIKPFRVYSKKVEKIPGQSNQLCGNKAYQAVQLTISNTSQVDITVDIYFDDQEENNKSIQLTRHLKVSIPAKQSIQSYCELYSYQHNAIKITKVIASGNELKELYGTEEKEYE</sequence>
<protein>
    <submittedName>
        <fullName evidence="1">Uncharacterized protein</fullName>
    </submittedName>
</protein>
<proteinExistence type="predicted"/>